<evidence type="ECO:0000256" key="12">
    <source>
        <dbReference type="ARBA" id="ARBA00045097"/>
    </source>
</evidence>
<comment type="catalytic activity">
    <reaction evidence="12">
        <text>a di-trans,poly-cis-dolichyl phosphate + UDP-alpha-D-glucose = a di-trans,poly-cis-dolichyl beta-D-glucosyl phosphate + UDP</text>
        <dbReference type="Rhea" id="RHEA:15401"/>
        <dbReference type="Rhea" id="RHEA-COMP:19498"/>
        <dbReference type="Rhea" id="RHEA-COMP:19502"/>
        <dbReference type="ChEBI" id="CHEBI:57525"/>
        <dbReference type="ChEBI" id="CHEBI:57683"/>
        <dbReference type="ChEBI" id="CHEBI:58223"/>
        <dbReference type="ChEBI" id="CHEBI:58885"/>
        <dbReference type="EC" id="2.4.1.117"/>
    </reaction>
    <physiologicalReaction direction="left-to-right" evidence="12">
        <dbReference type="Rhea" id="RHEA:15402"/>
    </physiologicalReaction>
</comment>
<dbReference type="GO" id="GO:0004581">
    <property type="term" value="F:dolichyl-phosphate beta-glucosyltransferase activity"/>
    <property type="evidence" value="ECO:0007669"/>
    <property type="project" value="UniProtKB-EC"/>
</dbReference>
<comment type="subcellular location">
    <subcellularLocation>
        <location evidence="1">Endoplasmic reticulum membrane</location>
        <topology evidence="1">Single-pass membrane protein</topology>
    </subcellularLocation>
</comment>
<dbReference type="EMBL" id="MEXN01000003">
    <property type="protein sequence ID" value="OGD04033.1"/>
    <property type="molecule type" value="Genomic_DNA"/>
</dbReference>
<protein>
    <recommendedName>
        <fullName evidence="4">dolichyl-phosphate beta-glucosyltransferase</fullName>
        <ecNumber evidence="4">2.4.1.117</ecNumber>
    </recommendedName>
</protein>
<reference evidence="14 15" key="1">
    <citation type="journal article" date="2016" name="Nat. Commun.">
        <title>Thousands of microbial genomes shed light on interconnected biogeochemical processes in an aquifer system.</title>
        <authorList>
            <person name="Anantharaman K."/>
            <person name="Brown C.T."/>
            <person name="Hug L.A."/>
            <person name="Sharon I."/>
            <person name="Castelle C.J."/>
            <person name="Probst A.J."/>
            <person name="Thomas B.C."/>
            <person name="Singh A."/>
            <person name="Wilkins M.J."/>
            <person name="Karaoz U."/>
            <person name="Brodie E.L."/>
            <person name="Williams K.H."/>
            <person name="Hubbard S.S."/>
            <person name="Banfield J.F."/>
        </authorList>
    </citation>
    <scope>NUCLEOTIDE SEQUENCE [LARGE SCALE GENOMIC DNA]</scope>
</reference>
<dbReference type="Pfam" id="PF00535">
    <property type="entry name" value="Glycos_transf_2"/>
    <property type="match status" value="1"/>
</dbReference>
<evidence type="ECO:0000256" key="2">
    <source>
        <dbReference type="ARBA" id="ARBA00004922"/>
    </source>
</evidence>
<dbReference type="InterPro" id="IPR029044">
    <property type="entry name" value="Nucleotide-diphossugar_trans"/>
</dbReference>
<evidence type="ECO:0000256" key="11">
    <source>
        <dbReference type="ARBA" id="ARBA00023136"/>
    </source>
</evidence>
<keyword evidence="10" id="KW-1133">Transmembrane helix</keyword>
<organism evidence="14 15">
    <name type="scientific">Candidatus Amesbacteria bacterium RIFCSPLOWO2_01_FULL_48_25</name>
    <dbReference type="NCBI Taxonomy" id="1797259"/>
    <lineage>
        <taxon>Bacteria</taxon>
        <taxon>Candidatus Amesiibacteriota</taxon>
    </lineage>
</organism>
<evidence type="ECO:0000313" key="15">
    <source>
        <dbReference type="Proteomes" id="UP000177080"/>
    </source>
</evidence>
<comment type="pathway">
    <text evidence="2">Protein modification; protein glycosylation.</text>
</comment>
<dbReference type="AlphaFoldDB" id="A0A1F4ZCK1"/>
<dbReference type="EC" id="2.4.1.117" evidence="4"/>
<dbReference type="CDD" id="cd04188">
    <property type="entry name" value="DPG_synthase"/>
    <property type="match status" value="1"/>
</dbReference>
<keyword evidence="6" id="KW-0808">Transferase</keyword>
<dbReference type="GO" id="GO:0006487">
    <property type="term" value="P:protein N-linked glycosylation"/>
    <property type="evidence" value="ECO:0007669"/>
    <property type="project" value="TreeGrafter"/>
</dbReference>
<evidence type="ECO:0000256" key="9">
    <source>
        <dbReference type="ARBA" id="ARBA00022968"/>
    </source>
</evidence>
<evidence type="ECO:0000256" key="1">
    <source>
        <dbReference type="ARBA" id="ARBA00004389"/>
    </source>
</evidence>
<evidence type="ECO:0000256" key="8">
    <source>
        <dbReference type="ARBA" id="ARBA00022824"/>
    </source>
</evidence>
<evidence type="ECO:0000313" key="14">
    <source>
        <dbReference type="EMBL" id="OGD04033.1"/>
    </source>
</evidence>
<name>A0A1F4ZCK1_9BACT</name>
<comment type="caution">
    <text evidence="14">The sequence shown here is derived from an EMBL/GenBank/DDBJ whole genome shotgun (WGS) entry which is preliminary data.</text>
</comment>
<gene>
    <name evidence="14" type="ORF">A2989_01385</name>
</gene>
<evidence type="ECO:0000256" key="3">
    <source>
        <dbReference type="ARBA" id="ARBA00006739"/>
    </source>
</evidence>
<sequence>MRINKIKPHLSVIIPAYNEQYRLGPHLKPVLKYLDTHYPNYELIIVDDGSTDNTAQTVSRAIAKEPRAKLVSYHPNRGKGYAIRTGVHASRGSVVLFMDADLSTPLEEIPHILHILKTADIVIGSRGQDRTKVKKSPPIYRLLASYVFDQVKFMLVGLRKFKDTQCGFKAYKGSIARQLFNLAKIDRFMFDAEILYLAEKARLTIKEIPVDWSDSPGSHVRFWEGVVNMLRDLWRIRQIHSRPVILA</sequence>
<keyword evidence="8" id="KW-0256">Endoplasmic reticulum</keyword>
<dbReference type="Gene3D" id="3.90.550.10">
    <property type="entry name" value="Spore Coat Polysaccharide Biosynthesis Protein SpsA, Chain A"/>
    <property type="match status" value="1"/>
</dbReference>
<keyword evidence="7" id="KW-0812">Transmembrane</keyword>
<comment type="similarity">
    <text evidence="3">Belongs to the glycosyltransferase 2 family.</text>
</comment>
<evidence type="ECO:0000259" key="13">
    <source>
        <dbReference type="Pfam" id="PF00535"/>
    </source>
</evidence>
<proteinExistence type="inferred from homology"/>
<evidence type="ECO:0000256" key="5">
    <source>
        <dbReference type="ARBA" id="ARBA00022676"/>
    </source>
</evidence>
<keyword evidence="5" id="KW-0328">Glycosyltransferase</keyword>
<dbReference type="STRING" id="1797259.A2989_01385"/>
<keyword evidence="11" id="KW-0472">Membrane</keyword>
<keyword evidence="9" id="KW-0735">Signal-anchor</keyword>
<dbReference type="PANTHER" id="PTHR10859">
    <property type="entry name" value="GLYCOSYL TRANSFERASE"/>
    <property type="match status" value="1"/>
</dbReference>
<evidence type="ECO:0000256" key="10">
    <source>
        <dbReference type="ARBA" id="ARBA00022989"/>
    </source>
</evidence>
<evidence type="ECO:0000256" key="4">
    <source>
        <dbReference type="ARBA" id="ARBA00012583"/>
    </source>
</evidence>
<dbReference type="InterPro" id="IPR035518">
    <property type="entry name" value="DPG_synthase"/>
</dbReference>
<dbReference type="PANTHER" id="PTHR10859:SF91">
    <property type="entry name" value="DOLICHYL-PHOSPHATE BETA-GLUCOSYLTRANSFERASE"/>
    <property type="match status" value="1"/>
</dbReference>
<feature type="domain" description="Glycosyltransferase 2-like" evidence="13">
    <location>
        <begin position="11"/>
        <end position="178"/>
    </location>
</feature>
<dbReference type="SUPFAM" id="SSF53448">
    <property type="entry name" value="Nucleotide-diphospho-sugar transferases"/>
    <property type="match status" value="1"/>
</dbReference>
<accession>A0A1F4ZCK1</accession>
<evidence type="ECO:0000256" key="7">
    <source>
        <dbReference type="ARBA" id="ARBA00022692"/>
    </source>
</evidence>
<dbReference type="InterPro" id="IPR001173">
    <property type="entry name" value="Glyco_trans_2-like"/>
</dbReference>
<evidence type="ECO:0000256" key="6">
    <source>
        <dbReference type="ARBA" id="ARBA00022679"/>
    </source>
</evidence>
<dbReference type="Proteomes" id="UP000177080">
    <property type="component" value="Unassembled WGS sequence"/>
</dbReference>